<dbReference type="CDD" id="cd06222">
    <property type="entry name" value="RNase_H_like"/>
    <property type="match status" value="1"/>
</dbReference>
<sequence>MAYIHWCFPRSGWLKLNVDGASEGNSGLAGAGGIIRDECGKWVAGFVAKIGEALAALAELWAIMYGLQLAHKVGCAFIFVESDSQLAVGLINGRHDPVHPYASILALIRRLLA</sequence>
<dbReference type="InterPro" id="IPR053151">
    <property type="entry name" value="RNase_H-like"/>
</dbReference>
<evidence type="ECO:0000313" key="3">
    <source>
        <dbReference type="Proteomes" id="UP001497516"/>
    </source>
</evidence>
<evidence type="ECO:0000313" key="2">
    <source>
        <dbReference type="EMBL" id="CAL1387602.1"/>
    </source>
</evidence>
<feature type="domain" description="RNase H type-1" evidence="1">
    <location>
        <begin position="10"/>
        <end position="113"/>
    </location>
</feature>
<dbReference type="PANTHER" id="PTHR47723:SF19">
    <property type="entry name" value="POLYNUCLEOTIDYL TRANSFERASE, RIBONUCLEASE H-LIKE SUPERFAMILY PROTEIN"/>
    <property type="match status" value="1"/>
</dbReference>
<dbReference type="Gene3D" id="3.30.420.10">
    <property type="entry name" value="Ribonuclease H-like superfamily/Ribonuclease H"/>
    <property type="match status" value="1"/>
</dbReference>
<organism evidence="2 3">
    <name type="scientific">Linum trigynum</name>
    <dbReference type="NCBI Taxonomy" id="586398"/>
    <lineage>
        <taxon>Eukaryota</taxon>
        <taxon>Viridiplantae</taxon>
        <taxon>Streptophyta</taxon>
        <taxon>Embryophyta</taxon>
        <taxon>Tracheophyta</taxon>
        <taxon>Spermatophyta</taxon>
        <taxon>Magnoliopsida</taxon>
        <taxon>eudicotyledons</taxon>
        <taxon>Gunneridae</taxon>
        <taxon>Pentapetalae</taxon>
        <taxon>rosids</taxon>
        <taxon>fabids</taxon>
        <taxon>Malpighiales</taxon>
        <taxon>Linaceae</taxon>
        <taxon>Linum</taxon>
    </lineage>
</organism>
<dbReference type="InterPro" id="IPR012337">
    <property type="entry name" value="RNaseH-like_sf"/>
</dbReference>
<keyword evidence="3" id="KW-1185">Reference proteome</keyword>
<dbReference type="GO" id="GO:0004523">
    <property type="term" value="F:RNA-DNA hybrid ribonuclease activity"/>
    <property type="evidence" value="ECO:0007669"/>
    <property type="project" value="InterPro"/>
</dbReference>
<dbReference type="PROSITE" id="PS50879">
    <property type="entry name" value="RNASE_H_1"/>
    <property type="match status" value="1"/>
</dbReference>
<proteinExistence type="predicted"/>
<reference evidence="2 3" key="1">
    <citation type="submission" date="2024-04" db="EMBL/GenBank/DDBJ databases">
        <authorList>
            <person name="Fracassetti M."/>
        </authorList>
    </citation>
    <scope>NUCLEOTIDE SEQUENCE [LARGE SCALE GENOMIC DNA]</scope>
</reference>
<dbReference type="Proteomes" id="UP001497516">
    <property type="component" value="Chromosome 5"/>
</dbReference>
<dbReference type="EMBL" id="OZ034818">
    <property type="protein sequence ID" value="CAL1387602.1"/>
    <property type="molecule type" value="Genomic_DNA"/>
</dbReference>
<dbReference type="GO" id="GO:0003676">
    <property type="term" value="F:nucleic acid binding"/>
    <property type="evidence" value="ECO:0007669"/>
    <property type="project" value="InterPro"/>
</dbReference>
<dbReference type="Pfam" id="PF13456">
    <property type="entry name" value="RVT_3"/>
    <property type="match status" value="1"/>
</dbReference>
<protein>
    <recommendedName>
        <fullName evidence="1">RNase H type-1 domain-containing protein</fullName>
    </recommendedName>
</protein>
<dbReference type="InterPro" id="IPR044730">
    <property type="entry name" value="RNase_H-like_dom_plant"/>
</dbReference>
<dbReference type="AlphaFoldDB" id="A0AAV2EPH1"/>
<dbReference type="InterPro" id="IPR002156">
    <property type="entry name" value="RNaseH_domain"/>
</dbReference>
<dbReference type="SUPFAM" id="SSF53098">
    <property type="entry name" value="Ribonuclease H-like"/>
    <property type="match status" value="1"/>
</dbReference>
<gene>
    <name evidence="2" type="ORF">LTRI10_LOCUS28578</name>
</gene>
<dbReference type="InterPro" id="IPR036397">
    <property type="entry name" value="RNaseH_sf"/>
</dbReference>
<accession>A0AAV2EPH1</accession>
<dbReference type="PANTHER" id="PTHR47723">
    <property type="entry name" value="OS05G0353850 PROTEIN"/>
    <property type="match status" value="1"/>
</dbReference>
<name>A0AAV2EPH1_9ROSI</name>
<evidence type="ECO:0000259" key="1">
    <source>
        <dbReference type="PROSITE" id="PS50879"/>
    </source>
</evidence>